<feature type="region of interest" description="Disordered" evidence="7">
    <location>
        <begin position="1"/>
        <end position="23"/>
    </location>
</feature>
<evidence type="ECO:0000256" key="3">
    <source>
        <dbReference type="ARBA" id="ARBA00022679"/>
    </source>
</evidence>
<evidence type="ECO:0000256" key="7">
    <source>
        <dbReference type="SAM" id="MobiDB-lite"/>
    </source>
</evidence>
<dbReference type="Pfam" id="PF02518">
    <property type="entry name" value="HATPase_c"/>
    <property type="match status" value="1"/>
</dbReference>
<dbReference type="GO" id="GO:0000155">
    <property type="term" value="F:phosphorelay sensor kinase activity"/>
    <property type="evidence" value="ECO:0007669"/>
    <property type="project" value="TreeGrafter"/>
</dbReference>
<keyword evidence="5" id="KW-0418">Kinase</keyword>
<evidence type="ECO:0000256" key="4">
    <source>
        <dbReference type="ARBA" id="ARBA00022741"/>
    </source>
</evidence>
<dbReference type="GO" id="GO:0009399">
    <property type="term" value="P:nitrogen fixation"/>
    <property type="evidence" value="ECO:0007669"/>
    <property type="project" value="InterPro"/>
</dbReference>
<keyword evidence="4" id="KW-0547">Nucleotide-binding</keyword>
<feature type="domain" description="Histidine kinase" evidence="8">
    <location>
        <begin position="199"/>
        <end position="412"/>
    </location>
</feature>
<keyword evidence="6" id="KW-0067">ATP-binding</keyword>
<dbReference type="InterPro" id="IPR003594">
    <property type="entry name" value="HATPase_dom"/>
</dbReference>
<comment type="catalytic activity">
    <reaction evidence="1">
        <text>ATP + protein L-histidine = ADP + protein N-phospho-L-histidine.</text>
        <dbReference type="EC" id="2.7.13.3"/>
    </reaction>
</comment>
<dbReference type="PROSITE" id="PS50109">
    <property type="entry name" value="HIS_KIN"/>
    <property type="match status" value="1"/>
</dbReference>
<dbReference type="NCBIfam" id="TIGR02938">
    <property type="entry name" value="nifL_nitrog"/>
    <property type="match status" value="1"/>
</dbReference>
<dbReference type="Gene3D" id="3.30.565.10">
    <property type="entry name" value="Histidine kinase-like ATPase, C-terminal domain"/>
    <property type="match status" value="1"/>
</dbReference>
<organism evidence="9">
    <name type="scientific">Candidatus Kentrum sp. FW</name>
    <dbReference type="NCBI Taxonomy" id="2126338"/>
    <lineage>
        <taxon>Bacteria</taxon>
        <taxon>Pseudomonadati</taxon>
        <taxon>Pseudomonadota</taxon>
        <taxon>Gammaproteobacteria</taxon>
        <taxon>Candidatus Kentrum</taxon>
    </lineage>
</organism>
<dbReference type="CDD" id="cd00075">
    <property type="entry name" value="HATPase"/>
    <property type="match status" value="1"/>
</dbReference>
<dbReference type="InterPro" id="IPR005467">
    <property type="entry name" value="His_kinase_dom"/>
</dbReference>
<dbReference type="SUPFAM" id="SSF55874">
    <property type="entry name" value="ATPase domain of HSP90 chaperone/DNA topoisomerase II/histidine kinase"/>
    <property type="match status" value="1"/>
</dbReference>
<dbReference type="PANTHER" id="PTHR44936">
    <property type="entry name" value="SENSOR PROTEIN CREC"/>
    <property type="match status" value="1"/>
</dbReference>
<evidence type="ECO:0000256" key="6">
    <source>
        <dbReference type="ARBA" id="ARBA00022840"/>
    </source>
</evidence>
<evidence type="ECO:0000259" key="8">
    <source>
        <dbReference type="PROSITE" id="PS50109"/>
    </source>
</evidence>
<dbReference type="InterPro" id="IPR004358">
    <property type="entry name" value="Sig_transdc_His_kin-like_C"/>
</dbReference>
<name>A0A450U4A8_9GAMM</name>
<reference evidence="9" key="1">
    <citation type="submission" date="2019-02" db="EMBL/GenBank/DDBJ databases">
        <authorList>
            <person name="Gruber-Vodicka R. H."/>
            <person name="Seah K. B. B."/>
        </authorList>
    </citation>
    <scope>NUCLEOTIDE SEQUENCE</scope>
    <source>
        <strain evidence="9">BECK_BZ131</strain>
    </source>
</reference>
<dbReference type="InterPro" id="IPR050980">
    <property type="entry name" value="2C_sensor_his_kinase"/>
</dbReference>
<evidence type="ECO:0000256" key="5">
    <source>
        <dbReference type="ARBA" id="ARBA00022777"/>
    </source>
</evidence>
<dbReference type="InterPro" id="IPR014285">
    <property type="entry name" value="N_fixation_neg-reg_NifL"/>
</dbReference>
<dbReference type="EMBL" id="CAADFE010000178">
    <property type="protein sequence ID" value="VFJ78321.1"/>
    <property type="molecule type" value="Genomic_DNA"/>
</dbReference>
<gene>
    <name evidence="9" type="ORF">BECKFW1821C_GA0114237_11781</name>
</gene>
<dbReference type="AlphaFoldDB" id="A0A450U4A8"/>
<protein>
    <recommendedName>
        <fullName evidence="2">histidine kinase</fullName>
        <ecNumber evidence="2">2.7.13.3</ecNumber>
    </recommendedName>
</protein>
<evidence type="ECO:0000256" key="2">
    <source>
        <dbReference type="ARBA" id="ARBA00012438"/>
    </source>
</evidence>
<proteinExistence type="predicted"/>
<evidence type="ECO:0000256" key="1">
    <source>
        <dbReference type="ARBA" id="ARBA00000085"/>
    </source>
</evidence>
<dbReference type="SMART" id="SM00387">
    <property type="entry name" value="HATPase_c"/>
    <property type="match status" value="1"/>
</dbReference>
<dbReference type="PRINTS" id="PR00344">
    <property type="entry name" value="BCTRLSENSOR"/>
</dbReference>
<dbReference type="GO" id="GO:0005886">
    <property type="term" value="C:plasma membrane"/>
    <property type="evidence" value="ECO:0007669"/>
    <property type="project" value="TreeGrafter"/>
</dbReference>
<dbReference type="PANTHER" id="PTHR44936:SF10">
    <property type="entry name" value="SENSOR PROTEIN RSTB"/>
    <property type="match status" value="1"/>
</dbReference>
<keyword evidence="3" id="KW-0808">Transferase</keyword>
<dbReference type="InterPro" id="IPR036890">
    <property type="entry name" value="HATPase_C_sf"/>
</dbReference>
<sequence>MNQRKTLAPDVAMPAGLSADTPLKRRVPDKSHVAELHRLEQLLKLQKGLGMAIDSAPMVVAIIGIDGSVLFDNRAYKALRCDLCGQEPAGAFLAAIEQQTGFTVDKDLHRGRGFTNIDVRLNAADGALLRWFVCSGVYVEGAGKAEQRALRDELCCYLLLMANEVTASYQRIDEARLNLIRIGITEQQVLQTMREAISAAIFKLQAPLNVARAALAMQGSMDDHPNGMHKEVLREVLQSGDEALESLHTALPCSLGERISPINVNEVLHEVLKLSTDRLLAAGIVIEWRPATVLPTVNGRINTLRCLFNHLVDNAIHAMNESGKDHRELHLTTRQDGGELAVEIMDNGHGIPDPNRLKVFEPFFCGWSQPFGHAGMGLTLAREAALDHGGIVEISDGIGGGCRVTVGLPLRGMEGE</sequence>
<dbReference type="EC" id="2.7.13.3" evidence="2"/>
<dbReference type="GO" id="GO:0005524">
    <property type="term" value="F:ATP binding"/>
    <property type="evidence" value="ECO:0007669"/>
    <property type="project" value="UniProtKB-KW"/>
</dbReference>
<accession>A0A450U4A8</accession>
<evidence type="ECO:0000313" key="9">
    <source>
        <dbReference type="EMBL" id="VFJ78321.1"/>
    </source>
</evidence>